<keyword evidence="8" id="KW-1185">Reference proteome</keyword>
<evidence type="ECO:0000256" key="3">
    <source>
        <dbReference type="ARBA" id="ARBA00022737"/>
    </source>
</evidence>
<dbReference type="PANTHER" id="PTHR15263">
    <property type="entry name" value="I-KAPPA-B-LIKE PROTEIN IKBL"/>
    <property type="match status" value="1"/>
</dbReference>
<keyword evidence="5" id="KW-0539">Nucleus</keyword>
<dbReference type="KEGG" id="more:E1B28_000596"/>
<evidence type="ECO:0000256" key="2">
    <source>
        <dbReference type="ARBA" id="ARBA00022553"/>
    </source>
</evidence>
<evidence type="ECO:0000256" key="6">
    <source>
        <dbReference type="SAM" id="MobiDB-lite"/>
    </source>
</evidence>
<dbReference type="InterPro" id="IPR038753">
    <property type="entry name" value="NFKBIL1"/>
</dbReference>
<dbReference type="AlphaFoldDB" id="A0A9P8AEI4"/>
<protein>
    <submittedName>
        <fullName evidence="7">Uncharacterized protein</fullName>
    </submittedName>
</protein>
<proteinExistence type="predicted"/>
<dbReference type="OrthoDB" id="412109at2759"/>
<gene>
    <name evidence="7" type="ORF">E1B28_000596</name>
</gene>
<keyword evidence="3" id="KW-0677">Repeat</keyword>
<feature type="region of interest" description="Disordered" evidence="6">
    <location>
        <begin position="1"/>
        <end position="27"/>
    </location>
</feature>
<dbReference type="EMBL" id="CM032181">
    <property type="protein sequence ID" value="KAG7098682.1"/>
    <property type="molecule type" value="Genomic_DNA"/>
</dbReference>
<sequence length="289" mass="34944">MPHRTRSREHHNLYSQTSQSVPSLHQKPDIQAGRGLKATPWQPMADTYAWVVEQEFVKLEVHGRNTEEWIREQQKRFPDGPARQEIGERVRRRMWEDMMYRYEVEAERWMRHEEEMRRAAAERERRKEKLIREELRRMEERIRQQKEAADRGRREDARRKRHEEQRYHERPRSDKTLLDSWRRYEDQWKTITSASEHLTFANIPWPLASKPRSPEQITLSAIAGFLLSSAHSHNLSRKDRIRNAQLRWHPDRFQRMMSRVNEGDKALVAEGVGIVARSLNELMSREKQR</sequence>
<reference evidence="7" key="1">
    <citation type="journal article" date="2021" name="Genome Biol. Evol.">
        <title>The assembled and annotated genome of the fairy-ring fungus Marasmius oreades.</title>
        <authorList>
            <person name="Hiltunen M."/>
            <person name="Ament-Velasquez S.L."/>
            <person name="Johannesson H."/>
        </authorList>
    </citation>
    <scope>NUCLEOTIDE SEQUENCE</scope>
    <source>
        <strain evidence="7">03SP1</strain>
    </source>
</reference>
<organism evidence="7 8">
    <name type="scientific">Marasmius oreades</name>
    <name type="common">fairy-ring Marasmius</name>
    <dbReference type="NCBI Taxonomy" id="181124"/>
    <lineage>
        <taxon>Eukaryota</taxon>
        <taxon>Fungi</taxon>
        <taxon>Dikarya</taxon>
        <taxon>Basidiomycota</taxon>
        <taxon>Agaricomycotina</taxon>
        <taxon>Agaricomycetes</taxon>
        <taxon>Agaricomycetidae</taxon>
        <taxon>Agaricales</taxon>
        <taxon>Marasmiineae</taxon>
        <taxon>Marasmiaceae</taxon>
        <taxon>Marasmius</taxon>
    </lineage>
</organism>
<comment type="subcellular location">
    <subcellularLocation>
        <location evidence="1">Nucleus</location>
    </subcellularLocation>
</comment>
<keyword evidence="4" id="KW-0040">ANK repeat</keyword>
<comment type="caution">
    <text evidence="7">The sequence shown here is derived from an EMBL/GenBank/DDBJ whole genome shotgun (WGS) entry which is preliminary data.</text>
</comment>
<evidence type="ECO:0000313" key="8">
    <source>
        <dbReference type="Proteomes" id="UP001049176"/>
    </source>
</evidence>
<dbReference type="GeneID" id="66069672"/>
<dbReference type="RefSeq" id="XP_043015152.1">
    <property type="nucleotide sequence ID" value="XM_043146450.1"/>
</dbReference>
<evidence type="ECO:0000256" key="4">
    <source>
        <dbReference type="ARBA" id="ARBA00023043"/>
    </source>
</evidence>
<dbReference type="GO" id="GO:0005634">
    <property type="term" value="C:nucleus"/>
    <property type="evidence" value="ECO:0007669"/>
    <property type="project" value="UniProtKB-SubCell"/>
</dbReference>
<evidence type="ECO:0000256" key="5">
    <source>
        <dbReference type="ARBA" id="ARBA00023242"/>
    </source>
</evidence>
<feature type="compositionally biased region" description="Polar residues" evidence="6">
    <location>
        <begin position="13"/>
        <end position="23"/>
    </location>
</feature>
<evidence type="ECO:0000313" key="7">
    <source>
        <dbReference type="EMBL" id="KAG7098682.1"/>
    </source>
</evidence>
<keyword evidence="2" id="KW-0597">Phosphoprotein</keyword>
<name>A0A9P8AEI4_9AGAR</name>
<dbReference type="PANTHER" id="PTHR15263:SF1">
    <property type="entry name" value="NF-KAPPA-B INHIBITOR-LIKE PROTEIN 1"/>
    <property type="match status" value="1"/>
</dbReference>
<evidence type="ECO:0000256" key="1">
    <source>
        <dbReference type="ARBA" id="ARBA00004123"/>
    </source>
</evidence>
<dbReference type="GO" id="GO:0043124">
    <property type="term" value="P:negative regulation of canonical NF-kappaB signal transduction"/>
    <property type="evidence" value="ECO:0007669"/>
    <property type="project" value="InterPro"/>
</dbReference>
<dbReference type="Proteomes" id="UP001049176">
    <property type="component" value="Chromosome 1"/>
</dbReference>
<feature type="region of interest" description="Disordered" evidence="6">
    <location>
        <begin position="142"/>
        <end position="172"/>
    </location>
</feature>
<accession>A0A9P8AEI4</accession>